<dbReference type="Proteomes" id="UP001408356">
    <property type="component" value="Unassembled WGS sequence"/>
</dbReference>
<feature type="domain" description="Deoxyribonuclease NucA/NucB" evidence="1">
    <location>
        <begin position="5"/>
        <end position="51"/>
    </location>
</feature>
<organism evidence="2 3">
    <name type="scientific">Seiridium unicorne</name>
    <dbReference type="NCBI Taxonomy" id="138068"/>
    <lineage>
        <taxon>Eukaryota</taxon>
        <taxon>Fungi</taxon>
        <taxon>Dikarya</taxon>
        <taxon>Ascomycota</taxon>
        <taxon>Pezizomycotina</taxon>
        <taxon>Sordariomycetes</taxon>
        <taxon>Xylariomycetidae</taxon>
        <taxon>Amphisphaeriales</taxon>
        <taxon>Sporocadaceae</taxon>
        <taxon>Seiridium</taxon>
    </lineage>
</organism>
<comment type="caution">
    <text evidence="2">The sequence shown here is derived from an EMBL/GenBank/DDBJ whole genome shotgun (WGS) entry which is preliminary data.</text>
</comment>
<dbReference type="Pfam" id="PF14040">
    <property type="entry name" value="DNase_NucA_NucB"/>
    <property type="match status" value="1"/>
</dbReference>
<evidence type="ECO:0000313" key="3">
    <source>
        <dbReference type="Proteomes" id="UP001408356"/>
    </source>
</evidence>
<evidence type="ECO:0000313" key="2">
    <source>
        <dbReference type="EMBL" id="KAK9414817.1"/>
    </source>
</evidence>
<gene>
    <name evidence="2" type="ORF">SUNI508_10760</name>
</gene>
<keyword evidence="3" id="KW-1185">Reference proteome</keyword>
<dbReference type="InterPro" id="IPR029476">
    <property type="entry name" value="DNase_NucA_NucB"/>
</dbReference>
<dbReference type="EMBL" id="JARVKF010000421">
    <property type="protein sequence ID" value="KAK9414817.1"/>
    <property type="molecule type" value="Genomic_DNA"/>
</dbReference>
<reference evidence="2 3" key="1">
    <citation type="journal article" date="2024" name="J. Plant Pathol.">
        <title>Sequence and assembly of the genome of Seiridium unicorne, isolate CBS 538.82, causal agent of cypress canker disease.</title>
        <authorList>
            <person name="Scali E."/>
            <person name="Rocca G.D."/>
            <person name="Danti R."/>
            <person name="Garbelotto M."/>
            <person name="Barberini S."/>
            <person name="Baroncelli R."/>
            <person name="Emiliani G."/>
        </authorList>
    </citation>
    <scope>NUCLEOTIDE SEQUENCE [LARGE SCALE GENOMIC DNA]</scope>
    <source>
        <strain evidence="2 3">BM-138-508</strain>
    </source>
</reference>
<accession>A0ABR2UJM1</accession>
<proteinExistence type="predicted"/>
<protein>
    <recommendedName>
        <fullName evidence="1">Deoxyribonuclease NucA/NucB domain-containing protein</fullName>
    </recommendedName>
</protein>
<sequence>MNDCKSIDEYPFAGSKEGGFAYQNVVVALRCIPLADQNSQGGHISGIASSQTTDTWTVQLNGLSHVTGPNFPAPANTWCSPNPSRQNDGHQLVPDDGRLVLDDPNKWIKRDGNISSHTIFSEDGDSAIVRVGVEDDHLVGIPFEG</sequence>
<evidence type="ECO:0000259" key="1">
    <source>
        <dbReference type="Pfam" id="PF14040"/>
    </source>
</evidence>
<name>A0ABR2UJM1_9PEZI</name>